<dbReference type="EMBL" id="HACA01004938">
    <property type="protein sequence ID" value="CDW22299.1"/>
    <property type="molecule type" value="Transcribed_RNA"/>
</dbReference>
<proteinExistence type="predicted"/>
<name>A0A0K2T883_LEPSM</name>
<protein>
    <submittedName>
        <fullName evidence="1">Uncharacterized protein</fullName>
    </submittedName>
</protein>
<accession>A0A0K2T883</accession>
<reference evidence="1" key="1">
    <citation type="submission" date="2014-05" db="EMBL/GenBank/DDBJ databases">
        <authorList>
            <person name="Chronopoulou M."/>
        </authorList>
    </citation>
    <scope>NUCLEOTIDE SEQUENCE</scope>
    <source>
        <tissue evidence="1">Whole organism</tissue>
    </source>
</reference>
<evidence type="ECO:0000313" key="1">
    <source>
        <dbReference type="EMBL" id="CDW22299.1"/>
    </source>
</evidence>
<dbReference type="AlphaFoldDB" id="A0A0K2T883"/>
<sequence>MSILCFGAIRKRNIKSNILSGRSQAPITQLVVVKNIFFDDKFHFVNP</sequence>
<organism evidence="1">
    <name type="scientific">Lepeophtheirus salmonis</name>
    <name type="common">Salmon louse</name>
    <name type="synonym">Caligus salmonis</name>
    <dbReference type="NCBI Taxonomy" id="72036"/>
    <lineage>
        <taxon>Eukaryota</taxon>
        <taxon>Metazoa</taxon>
        <taxon>Ecdysozoa</taxon>
        <taxon>Arthropoda</taxon>
        <taxon>Crustacea</taxon>
        <taxon>Multicrustacea</taxon>
        <taxon>Hexanauplia</taxon>
        <taxon>Copepoda</taxon>
        <taxon>Siphonostomatoida</taxon>
        <taxon>Caligidae</taxon>
        <taxon>Lepeophtheirus</taxon>
    </lineage>
</organism>